<name>A0A2M8LB52_9BACT</name>
<dbReference type="EMBL" id="PFEQ01000014">
    <property type="protein sequence ID" value="PJE73852.1"/>
    <property type="molecule type" value="Genomic_DNA"/>
</dbReference>
<sequence>MHVLCSCNITKKIVFGNKKTLEGFLDKDSGLSQNTISNPTHENQQCDTRKDQKFIIASFRQWHGTLTMTWKYMVWVHEVSMVLNPLYTF</sequence>
<comment type="caution">
    <text evidence="1">The sequence shown here is derived from an EMBL/GenBank/DDBJ whole genome shotgun (WGS) entry which is preliminary data.</text>
</comment>
<organism evidence="1 2">
    <name type="scientific">Candidatus Taylorbacteria bacterium CG10_big_fil_rev_8_21_14_0_10_41_48</name>
    <dbReference type="NCBI Taxonomy" id="1975024"/>
    <lineage>
        <taxon>Bacteria</taxon>
        <taxon>Candidatus Tayloriibacteriota</taxon>
    </lineage>
</organism>
<proteinExistence type="predicted"/>
<evidence type="ECO:0000313" key="1">
    <source>
        <dbReference type="EMBL" id="PJE73852.1"/>
    </source>
</evidence>
<protein>
    <submittedName>
        <fullName evidence="1">Uncharacterized protein</fullName>
    </submittedName>
</protein>
<gene>
    <name evidence="1" type="ORF">COV01_03355</name>
</gene>
<dbReference type="AlphaFoldDB" id="A0A2M8LB52"/>
<dbReference type="Proteomes" id="UP000228700">
    <property type="component" value="Unassembled WGS sequence"/>
</dbReference>
<accession>A0A2M8LB52</accession>
<reference evidence="2" key="1">
    <citation type="submission" date="2017-09" db="EMBL/GenBank/DDBJ databases">
        <title>Depth-based differentiation of microbial function through sediment-hosted aquifers and enrichment of novel symbionts in the deep terrestrial subsurface.</title>
        <authorList>
            <person name="Probst A.J."/>
            <person name="Ladd B."/>
            <person name="Jarett J.K."/>
            <person name="Geller-Mcgrath D.E."/>
            <person name="Sieber C.M.K."/>
            <person name="Emerson J.B."/>
            <person name="Anantharaman K."/>
            <person name="Thomas B.C."/>
            <person name="Malmstrom R."/>
            <person name="Stieglmeier M."/>
            <person name="Klingl A."/>
            <person name="Woyke T."/>
            <person name="Ryan C.M."/>
            <person name="Banfield J.F."/>
        </authorList>
    </citation>
    <scope>NUCLEOTIDE SEQUENCE [LARGE SCALE GENOMIC DNA]</scope>
</reference>
<evidence type="ECO:0000313" key="2">
    <source>
        <dbReference type="Proteomes" id="UP000228700"/>
    </source>
</evidence>